<reference evidence="1 2" key="1">
    <citation type="submission" date="2017-07" db="EMBL/GenBank/DDBJ databases">
        <title>Tamlnaduibacter salinus (Mi-7) genome sequencing.</title>
        <authorList>
            <person name="Verma A."/>
            <person name="Krishnamurthi S."/>
        </authorList>
    </citation>
    <scope>NUCLEOTIDE SEQUENCE [LARGE SCALE GENOMIC DNA]</scope>
    <source>
        <strain evidence="1 2">Mi-7</strain>
    </source>
</reference>
<comment type="caution">
    <text evidence="1">The sequence shown here is derived from an EMBL/GenBank/DDBJ whole genome shotgun (WGS) entry which is preliminary data.</text>
</comment>
<protein>
    <submittedName>
        <fullName evidence="1">Uncharacterized protein</fullName>
    </submittedName>
</protein>
<evidence type="ECO:0000313" key="2">
    <source>
        <dbReference type="Proteomes" id="UP000218332"/>
    </source>
</evidence>
<keyword evidence="2" id="KW-1185">Reference proteome</keyword>
<evidence type="ECO:0000313" key="1">
    <source>
        <dbReference type="EMBL" id="PAV25196.1"/>
    </source>
</evidence>
<dbReference type="NCBIfam" id="NF038050">
    <property type="entry name" value="NrtS"/>
    <property type="match status" value="1"/>
</dbReference>
<gene>
    <name evidence="1" type="ORF">CF392_12215</name>
</gene>
<dbReference type="EMBL" id="NMPM01000073">
    <property type="protein sequence ID" value="PAV25196.1"/>
    <property type="molecule type" value="Genomic_DNA"/>
</dbReference>
<organism evidence="1 2">
    <name type="scientific">Tamilnaduibacter salinus</name>
    <dbReference type="NCBI Taxonomy" id="1484056"/>
    <lineage>
        <taxon>Bacteria</taxon>
        <taxon>Pseudomonadati</taxon>
        <taxon>Pseudomonadota</taxon>
        <taxon>Gammaproteobacteria</taxon>
        <taxon>Pseudomonadales</taxon>
        <taxon>Marinobacteraceae</taxon>
        <taxon>Tamilnaduibacter</taxon>
    </lineage>
</organism>
<dbReference type="AlphaFoldDB" id="A0A2A2I1L5"/>
<proteinExistence type="predicted"/>
<dbReference type="Proteomes" id="UP000218332">
    <property type="component" value="Unassembled WGS sequence"/>
</dbReference>
<dbReference type="InterPro" id="IPR047700">
    <property type="entry name" value="NrtS-like"/>
</dbReference>
<name>A0A2A2I1L5_9GAMM</name>
<accession>A0A2A2I1L5</accession>
<sequence>MALSRRLLAPIRRCGEACQLAVGHGTPWRAVKLAAVVGTLLTVINQWEAITTDTPMNWLKVVLTYCVPYLVSTYTSVSKDLHLRREAQAVELVVYEENRDAGVRQGWE</sequence>